<dbReference type="InterPro" id="IPR011006">
    <property type="entry name" value="CheY-like_superfamily"/>
</dbReference>
<evidence type="ECO:0000256" key="2">
    <source>
        <dbReference type="ARBA" id="ARBA00024867"/>
    </source>
</evidence>
<feature type="domain" description="Response regulatory" evidence="4">
    <location>
        <begin position="3"/>
        <end position="124"/>
    </location>
</feature>
<dbReference type="STRING" id="52694.ACWI_17390"/>
<dbReference type="Proteomes" id="UP000176244">
    <property type="component" value="Unassembled WGS sequence"/>
</dbReference>
<dbReference type="SMART" id="SM00850">
    <property type="entry name" value="LytTR"/>
    <property type="match status" value="1"/>
</dbReference>
<dbReference type="GO" id="GO:0003677">
    <property type="term" value="F:DNA binding"/>
    <property type="evidence" value="ECO:0007669"/>
    <property type="project" value="InterPro"/>
</dbReference>
<dbReference type="PROSITE" id="PS50110">
    <property type="entry name" value="RESPONSE_REGULATORY"/>
    <property type="match status" value="1"/>
</dbReference>
<evidence type="ECO:0000259" key="5">
    <source>
        <dbReference type="PROSITE" id="PS50930"/>
    </source>
</evidence>
<dbReference type="Pfam" id="PF04397">
    <property type="entry name" value="LytTR"/>
    <property type="match status" value="1"/>
</dbReference>
<dbReference type="InterPro" id="IPR001789">
    <property type="entry name" value="Sig_transdc_resp-reg_receiver"/>
</dbReference>
<dbReference type="AlphaFoldDB" id="A0A1F2PHC2"/>
<dbReference type="SMART" id="SM00448">
    <property type="entry name" value="REC"/>
    <property type="match status" value="1"/>
</dbReference>
<dbReference type="PANTHER" id="PTHR37299:SF1">
    <property type="entry name" value="STAGE 0 SPORULATION PROTEIN A HOMOLOG"/>
    <property type="match status" value="1"/>
</dbReference>
<accession>A0A1F2PHC2</accession>
<evidence type="ECO:0000256" key="1">
    <source>
        <dbReference type="ARBA" id="ARBA00018672"/>
    </source>
</evidence>
<evidence type="ECO:0000313" key="7">
    <source>
        <dbReference type="Proteomes" id="UP000176244"/>
    </source>
</evidence>
<evidence type="ECO:0000256" key="3">
    <source>
        <dbReference type="PROSITE-ProRule" id="PRU00169"/>
    </source>
</evidence>
<protein>
    <recommendedName>
        <fullName evidence="1">Stage 0 sporulation protein A homolog</fullName>
    </recommendedName>
</protein>
<dbReference type="RefSeq" id="WP_070371055.1">
    <property type="nucleotide sequence ID" value="NZ_LKEU01000028.1"/>
</dbReference>
<reference evidence="6 7" key="1">
    <citation type="submission" date="2015-09" db="EMBL/GenBank/DDBJ databases">
        <title>Genome sequence of Acetobacterium wieringae DSM 1911.</title>
        <authorList>
            <person name="Poehlein A."/>
            <person name="Bengelsdorf F.R."/>
            <person name="Schiel-Bengelsdorf B."/>
            <person name="Duerre P."/>
            <person name="Daniel R."/>
        </authorList>
    </citation>
    <scope>NUCLEOTIDE SEQUENCE [LARGE SCALE GENOMIC DNA]</scope>
    <source>
        <strain evidence="6 7">DSM 1911</strain>
    </source>
</reference>
<dbReference type="SUPFAM" id="SSF52172">
    <property type="entry name" value="CheY-like"/>
    <property type="match status" value="1"/>
</dbReference>
<evidence type="ECO:0000259" key="4">
    <source>
        <dbReference type="PROSITE" id="PS50110"/>
    </source>
</evidence>
<dbReference type="OrthoDB" id="9802383at2"/>
<feature type="domain" description="HTH LytTR-type" evidence="5">
    <location>
        <begin position="134"/>
        <end position="233"/>
    </location>
</feature>
<dbReference type="Pfam" id="PF00072">
    <property type="entry name" value="Response_reg"/>
    <property type="match status" value="1"/>
</dbReference>
<dbReference type="Gene3D" id="2.40.50.1020">
    <property type="entry name" value="LytTr DNA-binding domain"/>
    <property type="match status" value="1"/>
</dbReference>
<dbReference type="InterPro" id="IPR007492">
    <property type="entry name" value="LytTR_DNA-bd_dom"/>
</dbReference>
<dbReference type="EMBL" id="LKEU01000028">
    <property type="protein sequence ID" value="OFV70719.1"/>
    <property type="molecule type" value="Genomic_DNA"/>
</dbReference>
<dbReference type="InterPro" id="IPR046947">
    <property type="entry name" value="LytR-like"/>
</dbReference>
<dbReference type="PROSITE" id="PS50930">
    <property type="entry name" value="HTH_LYTTR"/>
    <property type="match status" value="1"/>
</dbReference>
<feature type="modified residue" description="4-aspartylphosphate" evidence="3">
    <location>
        <position position="59"/>
    </location>
</feature>
<dbReference type="GO" id="GO:0000156">
    <property type="term" value="F:phosphorelay response regulator activity"/>
    <property type="evidence" value="ECO:0007669"/>
    <property type="project" value="InterPro"/>
</dbReference>
<comment type="caution">
    <text evidence="6">The sequence shown here is derived from an EMBL/GenBank/DDBJ whole genome shotgun (WGS) entry which is preliminary data.</text>
</comment>
<evidence type="ECO:0000313" key="6">
    <source>
        <dbReference type="EMBL" id="OFV70719.1"/>
    </source>
</evidence>
<dbReference type="PANTHER" id="PTHR37299">
    <property type="entry name" value="TRANSCRIPTIONAL REGULATOR-RELATED"/>
    <property type="match status" value="1"/>
</dbReference>
<dbReference type="Gene3D" id="3.40.50.2300">
    <property type="match status" value="1"/>
</dbReference>
<sequence>MFSIAICDDQRGICSEIESIILQYKKSTLQEMKIEVFYSAEKLGIYMEREHNFDLIFLDIEMKGFNGLDLGRKIREEMDNQVTQIVYVSGKDSYFKDLFEVRPMHFLSKPVEPDEVIKDVELAMKLANRLGGIFSYKIGSETHKIPIKNIIYFQSVNREIKIVTTTGEKLFYGKLHEVFRQVAKYRFITIHKSYIINYEQVAKFKYDEVVMSNSACLPISQLKRKEVRGLQMKYESERFL</sequence>
<proteinExistence type="predicted"/>
<organism evidence="6 7">
    <name type="scientific">Acetobacterium wieringae</name>
    <dbReference type="NCBI Taxonomy" id="52694"/>
    <lineage>
        <taxon>Bacteria</taxon>
        <taxon>Bacillati</taxon>
        <taxon>Bacillota</taxon>
        <taxon>Clostridia</taxon>
        <taxon>Eubacteriales</taxon>
        <taxon>Eubacteriaceae</taxon>
        <taxon>Acetobacterium</taxon>
    </lineage>
</organism>
<comment type="function">
    <text evidence="2">May play the central regulatory role in sporulation. It may be an element of the effector pathway responsible for the activation of sporulation genes in response to nutritional stress. Spo0A may act in concert with spo0H (a sigma factor) to control the expression of some genes that are critical to the sporulation process.</text>
</comment>
<gene>
    <name evidence="6" type="primary">lytR_2</name>
    <name evidence="6" type="ORF">ACWI_17390</name>
</gene>
<keyword evidence="3" id="KW-0597">Phosphoprotein</keyword>
<name>A0A1F2PHC2_9FIRM</name>